<keyword evidence="2" id="KW-0863">Zinc-finger</keyword>
<dbReference type="InParanoid" id="A0A2R5GKY1"/>
<evidence type="ECO:0000313" key="7">
    <source>
        <dbReference type="Proteomes" id="UP000241890"/>
    </source>
</evidence>
<accession>A0A2R5GKY1</accession>
<dbReference type="AlphaFoldDB" id="A0A2R5GKY1"/>
<dbReference type="EMBL" id="BEYU01000095">
    <property type="protein sequence ID" value="GBG31295.1"/>
    <property type="molecule type" value="Genomic_DNA"/>
</dbReference>
<dbReference type="GO" id="GO:0008270">
    <property type="term" value="F:zinc ion binding"/>
    <property type="evidence" value="ECO:0007669"/>
    <property type="project" value="UniProtKB-KW"/>
</dbReference>
<dbReference type="GO" id="GO:0016740">
    <property type="term" value="F:transferase activity"/>
    <property type="evidence" value="ECO:0007669"/>
    <property type="project" value="UniProtKB-KW"/>
</dbReference>
<feature type="region of interest" description="Disordered" evidence="4">
    <location>
        <begin position="261"/>
        <end position="291"/>
    </location>
</feature>
<gene>
    <name evidence="6" type="ORF">FCC1311_075182</name>
</gene>
<dbReference type="InterPro" id="IPR000197">
    <property type="entry name" value="Znf_TAZ"/>
</dbReference>
<dbReference type="PANTHER" id="PTHR46557:SF1">
    <property type="entry name" value="SERINE_THREONINE-PROTEIN PHOSPHATASE 1 REGULATORY SUBUNIT 10"/>
    <property type="match status" value="1"/>
</dbReference>
<organism evidence="6 7">
    <name type="scientific">Hondaea fermentalgiana</name>
    <dbReference type="NCBI Taxonomy" id="2315210"/>
    <lineage>
        <taxon>Eukaryota</taxon>
        <taxon>Sar</taxon>
        <taxon>Stramenopiles</taxon>
        <taxon>Bigyra</taxon>
        <taxon>Labyrinthulomycetes</taxon>
        <taxon>Thraustochytrida</taxon>
        <taxon>Thraustochytriidae</taxon>
        <taxon>Hondaea</taxon>
    </lineage>
</organism>
<feature type="compositionally biased region" description="Low complexity" evidence="4">
    <location>
        <begin position="81"/>
        <end position="117"/>
    </location>
</feature>
<dbReference type="GO" id="GO:0072357">
    <property type="term" value="C:PTW/PP1 phosphatase complex"/>
    <property type="evidence" value="ECO:0007669"/>
    <property type="project" value="TreeGrafter"/>
</dbReference>
<evidence type="ECO:0000256" key="3">
    <source>
        <dbReference type="ARBA" id="ARBA00022833"/>
    </source>
</evidence>
<feature type="compositionally biased region" description="Low complexity" evidence="4">
    <location>
        <begin position="132"/>
        <end position="143"/>
    </location>
</feature>
<dbReference type="GO" id="GO:0008157">
    <property type="term" value="F:protein phosphatase 1 binding"/>
    <property type="evidence" value="ECO:0007669"/>
    <property type="project" value="TreeGrafter"/>
</dbReference>
<dbReference type="Proteomes" id="UP000241890">
    <property type="component" value="Unassembled WGS sequence"/>
</dbReference>
<keyword evidence="7" id="KW-1185">Reference proteome</keyword>
<dbReference type="GO" id="GO:0000785">
    <property type="term" value="C:chromatin"/>
    <property type="evidence" value="ECO:0007669"/>
    <property type="project" value="TreeGrafter"/>
</dbReference>
<dbReference type="PANTHER" id="PTHR46557">
    <property type="entry name" value="SERINE/THREONINE-PROTEIN PHOSPHATASE 1 REGULATORY SUBUNIT 10-RELATED"/>
    <property type="match status" value="1"/>
</dbReference>
<comment type="caution">
    <text evidence="6">The sequence shown here is derived from an EMBL/GenBank/DDBJ whole genome shotgun (WGS) entry which is preliminary data.</text>
</comment>
<protein>
    <submittedName>
        <fullName evidence="6">Histone acetyltransferase HAC1</fullName>
    </submittedName>
</protein>
<evidence type="ECO:0000259" key="5">
    <source>
        <dbReference type="SMART" id="SM00551"/>
    </source>
</evidence>
<evidence type="ECO:0000256" key="2">
    <source>
        <dbReference type="ARBA" id="ARBA00022771"/>
    </source>
</evidence>
<dbReference type="InterPro" id="IPR035898">
    <property type="entry name" value="TAZ_dom_sf"/>
</dbReference>
<keyword evidence="1" id="KW-0479">Metal-binding</keyword>
<evidence type="ECO:0000256" key="4">
    <source>
        <dbReference type="SAM" id="MobiDB-lite"/>
    </source>
</evidence>
<reference evidence="6 7" key="1">
    <citation type="submission" date="2017-12" db="EMBL/GenBank/DDBJ databases">
        <title>Sequencing, de novo assembly and annotation of complete genome of a new Thraustochytrid species, strain FCC1311.</title>
        <authorList>
            <person name="Sedici K."/>
            <person name="Godart F."/>
            <person name="Aiese Cigliano R."/>
            <person name="Sanseverino W."/>
            <person name="Barakat M."/>
            <person name="Ortet P."/>
            <person name="Marechal E."/>
            <person name="Cagnac O."/>
            <person name="Amato A."/>
        </authorList>
    </citation>
    <scope>NUCLEOTIDE SEQUENCE [LARGE SCALE GENOMIC DNA]</scope>
</reference>
<feature type="region of interest" description="Disordered" evidence="4">
    <location>
        <begin position="72"/>
        <end position="143"/>
    </location>
</feature>
<dbReference type="SUPFAM" id="SSF81995">
    <property type="entry name" value="beta-sandwich domain of Sec23/24"/>
    <property type="match status" value="1"/>
</dbReference>
<dbReference type="Gene3D" id="1.20.1020.10">
    <property type="entry name" value="TAZ domain"/>
    <property type="match status" value="1"/>
</dbReference>
<evidence type="ECO:0000313" key="6">
    <source>
        <dbReference type="EMBL" id="GBG31295.1"/>
    </source>
</evidence>
<evidence type="ECO:0000256" key="1">
    <source>
        <dbReference type="ARBA" id="ARBA00022723"/>
    </source>
</evidence>
<proteinExistence type="predicted"/>
<dbReference type="SUPFAM" id="SSF57933">
    <property type="entry name" value="TAZ domain"/>
    <property type="match status" value="1"/>
</dbReference>
<feature type="domain" description="TAZ-type" evidence="5">
    <location>
        <begin position="156"/>
        <end position="234"/>
    </location>
</feature>
<name>A0A2R5GKY1_9STRA</name>
<keyword evidence="6" id="KW-0808">Transferase</keyword>
<sequence length="328" mass="36158">MSGNRLVLDHLLQNGLEMAQSQAHAQTQPQQQAKCQDGQFNTNAAQMFLDALARARADASLAKCMDTAPISSAKDHGLASQPSRQFQQQQQQQQKQQQKQQQQKQQPQQQPPQQQQQHQRKQHYISQGTNNQPQQQQQQQQQQARTISDSYCSPWASERDAAKRHLDILDHTSMCANTLCQVPGCAQMKALISHCWNCDFESTCTVCRRFQGLLSLHSSACQRLLGTCLVCDPVRDGTKVQAHIHSCTSCAAGGYSPPTSTRSAGARSHIEDPTSSEAKLPEPTFSEDIGRAANPTFISAETAEDDESRNTRIAADALSALATSFARS</sequence>
<dbReference type="SMART" id="SM00551">
    <property type="entry name" value="ZnF_TAZ"/>
    <property type="match status" value="1"/>
</dbReference>
<keyword evidence="3" id="KW-0862">Zinc</keyword>
<dbReference type="Pfam" id="PF02135">
    <property type="entry name" value="zf-TAZ"/>
    <property type="match status" value="1"/>
</dbReference>